<name>A0A2X0LSQ3_9BASI</name>
<sequence length="246" mass="26925">MSHINVASTKALLGTYFGNIDAGNWSLAKEQLVLVLDGADHLVPLKTASIVPAMLRLADFTKAGVVDTVGWYNHQQSHADATAKSTTIVKTAKAHLRMCVGQATYDMVKELPVHEQWAKLKSSFAATSSTVDRSAKLVKLINMQPFVTGNDFEVWIATFNMSVKALNNAVKHAKSANTCTTCDPLDALIVKDWLCNMMPEMFASMVNSVNNSNDLKKLVQQLRRAALGDHARCEQTQAHIARVDQA</sequence>
<gene>
    <name evidence="1" type="primary">BQ5605_C011g06551</name>
    <name evidence="1" type="ORF">BQ5605_C011G06551</name>
</gene>
<keyword evidence="2" id="KW-1185">Reference proteome</keyword>
<reference evidence="1 2" key="1">
    <citation type="submission" date="2016-11" db="EMBL/GenBank/DDBJ databases">
        <authorList>
            <person name="Jaros S."/>
            <person name="Januszkiewicz K."/>
            <person name="Wedrychowicz H."/>
        </authorList>
    </citation>
    <scope>NUCLEOTIDE SEQUENCE [LARGE SCALE GENOMIC DNA]</scope>
</reference>
<evidence type="ECO:0000313" key="2">
    <source>
        <dbReference type="Proteomes" id="UP000249464"/>
    </source>
</evidence>
<evidence type="ECO:0000313" key="1">
    <source>
        <dbReference type="EMBL" id="SGY12593.1"/>
    </source>
</evidence>
<accession>A0A2X0LSQ3</accession>
<dbReference type="Proteomes" id="UP000249464">
    <property type="component" value="Unassembled WGS sequence"/>
</dbReference>
<organism evidence="1 2">
    <name type="scientific">Microbotryum silenes-dioicae</name>
    <dbReference type="NCBI Taxonomy" id="796604"/>
    <lineage>
        <taxon>Eukaryota</taxon>
        <taxon>Fungi</taxon>
        <taxon>Dikarya</taxon>
        <taxon>Basidiomycota</taxon>
        <taxon>Pucciniomycotina</taxon>
        <taxon>Microbotryomycetes</taxon>
        <taxon>Microbotryales</taxon>
        <taxon>Microbotryaceae</taxon>
        <taxon>Microbotryum</taxon>
    </lineage>
</organism>
<protein>
    <submittedName>
        <fullName evidence="1">BQ5605_C011g06551 protein</fullName>
    </submittedName>
</protein>
<dbReference type="EMBL" id="FQNC01000011">
    <property type="protein sequence ID" value="SGY12593.1"/>
    <property type="molecule type" value="Genomic_DNA"/>
</dbReference>
<dbReference type="AlphaFoldDB" id="A0A2X0LSQ3"/>
<proteinExistence type="predicted"/>